<dbReference type="PANTHER" id="PTHR46558">
    <property type="entry name" value="TRACRIPTIONAL REGULATORY PROTEIN-RELATED-RELATED"/>
    <property type="match status" value="1"/>
</dbReference>
<gene>
    <name evidence="3" type="ORF">CBF96_06505</name>
</gene>
<evidence type="ECO:0000256" key="1">
    <source>
        <dbReference type="ARBA" id="ARBA00023125"/>
    </source>
</evidence>
<dbReference type="CDD" id="cd00093">
    <property type="entry name" value="HTH_XRE"/>
    <property type="match status" value="1"/>
</dbReference>
<name>A0A256SR21_LIMRT</name>
<dbReference type="PROSITE" id="PS50943">
    <property type="entry name" value="HTH_CROC1"/>
    <property type="match status" value="1"/>
</dbReference>
<protein>
    <recommendedName>
        <fullName evidence="2">HTH cro/C1-type domain-containing protein</fullName>
    </recommendedName>
</protein>
<dbReference type="AlphaFoldDB" id="A0A256SR21"/>
<keyword evidence="1" id="KW-0238">DNA-binding</keyword>
<accession>A0A256SR21</accession>
<dbReference type="SMART" id="SM00530">
    <property type="entry name" value="HTH_XRE"/>
    <property type="match status" value="1"/>
</dbReference>
<dbReference type="RefSeq" id="WP_094537208.1">
    <property type="nucleotide sequence ID" value="NZ_NGPL01000037.1"/>
</dbReference>
<dbReference type="GO" id="GO:0003677">
    <property type="term" value="F:DNA binding"/>
    <property type="evidence" value="ECO:0007669"/>
    <property type="project" value="UniProtKB-KW"/>
</dbReference>
<dbReference type="Proteomes" id="UP000215747">
    <property type="component" value="Unassembled WGS sequence"/>
</dbReference>
<organism evidence="3 4">
    <name type="scientific">Limosilactobacillus reuteri</name>
    <name type="common">Lactobacillus reuteri</name>
    <dbReference type="NCBI Taxonomy" id="1598"/>
    <lineage>
        <taxon>Bacteria</taxon>
        <taxon>Bacillati</taxon>
        <taxon>Bacillota</taxon>
        <taxon>Bacilli</taxon>
        <taxon>Lactobacillales</taxon>
        <taxon>Lactobacillaceae</taxon>
        <taxon>Limosilactobacillus</taxon>
    </lineage>
</organism>
<dbReference type="SUPFAM" id="SSF47413">
    <property type="entry name" value="lambda repressor-like DNA-binding domains"/>
    <property type="match status" value="1"/>
</dbReference>
<dbReference type="Pfam" id="PF01381">
    <property type="entry name" value="HTH_3"/>
    <property type="match status" value="1"/>
</dbReference>
<dbReference type="Gene3D" id="1.10.260.40">
    <property type="entry name" value="lambda repressor-like DNA-binding domains"/>
    <property type="match status" value="1"/>
</dbReference>
<comment type="caution">
    <text evidence="3">The sequence shown here is derived from an EMBL/GenBank/DDBJ whole genome shotgun (WGS) entry which is preliminary data.</text>
</comment>
<dbReference type="PANTHER" id="PTHR46558:SF11">
    <property type="entry name" value="HTH-TYPE TRANSCRIPTIONAL REGULATOR XRE"/>
    <property type="match status" value="1"/>
</dbReference>
<reference evidence="4" key="1">
    <citation type="submission" date="2017-05" db="EMBL/GenBank/DDBJ databases">
        <authorList>
            <person name="Lin X.B."/>
            <person name="Stothard P."/>
            <person name="Tasseva G."/>
            <person name="Walter J."/>
        </authorList>
    </citation>
    <scope>NUCLEOTIDE SEQUENCE [LARGE SCALE GENOMIC DNA]</scope>
    <source>
        <strain evidence="4">114h</strain>
    </source>
</reference>
<feature type="domain" description="HTH cro/C1-type" evidence="2">
    <location>
        <begin position="33"/>
        <end position="67"/>
    </location>
</feature>
<dbReference type="EMBL" id="NGPL01000037">
    <property type="protein sequence ID" value="OYS68803.1"/>
    <property type="molecule type" value="Genomic_DNA"/>
</dbReference>
<proteinExistence type="predicted"/>
<evidence type="ECO:0000313" key="3">
    <source>
        <dbReference type="EMBL" id="OYS68803.1"/>
    </source>
</evidence>
<evidence type="ECO:0000313" key="4">
    <source>
        <dbReference type="Proteomes" id="UP000215747"/>
    </source>
</evidence>
<dbReference type="InterPro" id="IPR010982">
    <property type="entry name" value="Lambda_DNA-bd_dom_sf"/>
</dbReference>
<reference evidence="3 4" key="2">
    <citation type="submission" date="2017-09" db="EMBL/GenBank/DDBJ databases">
        <title>Tripartite evolution among Lactobacillus johnsonii, Lactobacillus taiwanensis, Lactobacillus reuteri and their rodent host.</title>
        <authorList>
            <person name="Wang T."/>
            <person name="Knowles S."/>
            <person name="Cheng C."/>
        </authorList>
    </citation>
    <scope>NUCLEOTIDE SEQUENCE [LARGE SCALE GENOMIC DNA]</scope>
    <source>
        <strain evidence="3 4">114h</strain>
    </source>
</reference>
<sequence>MYNRVALGARIKAIRQKRGENQSQFGAHFTPAVSKGAVSRWESGDTKPNATRLREIAKLGNVTVEFLVNGDTTTVEEKQKLLNKIINQPESTNIEDKKQLNSIQLELSQMLGLRDLNEKTKNSNIQNQQLNDLGAEMRVFFDGKLNPTQVRFLAQVFKLLNNLNLQDDSSNIQKSAEILFHVNQISEGNEPYDKKKDLAEIDDFLTKLSMSN</sequence>
<evidence type="ECO:0000259" key="2">
    <source>
        <dbReference type="PROSITE" id="PS50943"/>
    </source>
</evidence>
<dbReference type="InterPro" id="IPR001387">
    <property type="entry name" value="Cro/C1-type_HTH"/>
</dbReference>